<dbReference type="EMBL" id="FXZK01000010">
    <property type="protein sequence ID" value="SMY09486.1"/>
    <property type="molecule type" value="Genomic_DNA"/>
</dbReference>
<evidence type="ECO:0008006" key="3">
    <source>
        <dbReference type="Google" id="ProtNLM"/>
    </source>
</evidence>
<dbReference type="AlphaFoldDB" id="A0A238LKK5"/>
<keyword evidence="2" id="KW-1185">Reference proteome</keyword>
<evidence type="ECO:0000313" key="2">
    <source>
        <dbReference type="Proteomes" id="UP000201613"/>
    </source>
</evidence>
<accession>A0A238LKK5</accession>
<protein>
    <recommendedName>
        <fullName evidence="3">CENP-V/GFA domain-containing protein</fullName>
    </recommendedName>
</protein>
<organism evidence="1 2">
    <name type="scientific">Flavimaricola marinus</name>
    <dbReference type="NCBI Taxonomy" id="1819565"/>
    <lineage>
        <taxon>Bacteria</taxon>
        <taxon>Pseudomonadati</taxon>
        <taxon>Pseudomonadota</taxon>
        <taxon>Alphaproteobacteria</taxon>
        <taxon>Rhodobacterales</taxon>
        <taxon>Paracoccaceae</taxon>
        <taxon>Flavimaricola</taxon>
    </lineage>
</organism>
<dbReference type="Proteomes" id="UP000201613">
    <property type="component" value="Unassembled WGS sequence"/>
</dbReference>
<evidence type="ECO:0000313" key="1">
    <source>
        <dbReference type="EMBL" id="SMY09486.1"/>
    </source>
</evidence>
<sequence>MGDIAFRCTCGTVTGHLIGAESGASGSRLACYCNSCRSAELALGQPDPKPEPMPLFQTTPDRVVFDTGADRLAVMRLGPKSNTYRWYATCCDAPLAITGPSPKFPFVSFNLRRVADPDALGKVSSKVFVPQPGGGTKHTNVARFVYGIASRSIAARLSGRWKQTPFFDVATGTPNGPVRVLSSDERAALPLKG</sequence>
<dbReference type="RefSeq" id="WP_093993672.1">
    <property type="nucleotide sequence ID" value="NZ_FXZK01000010.1"/>
</dbReference>
<name>A0A238LKK5_9RHOB</name>
<dbReference type="OrthoDB" id="5500342at2"/>
<dbReference type="Gene3D" id="3.90.1590.10">
    <property type="entry name" value="glutathione-dependent formaldehyde- activating enzyme (gfa)"/>
    <property type="match status" value="1"/>
</dbReference>
<gene>
    <name evidence="1" type="ORF">LOM8899_03653</name>
</gene>
<dbReference type="InterPro" id="IPR046149">
    <property type="entry name" value="DUF6151"/>
</dbReference>
<reference evidence="1 2" key="1">
    <citation type="submission" date="2017-05" db="EMBL/GenBank/DDBJ databases">
        <authorList>
            <person name="Song R."/>
            <person name="Chenine A.L."/>
            <person name="Ruprecht R.M."/>
        </authorList>
    </citation>
    <scope>NUCLEOTIDE SEQUENCE [LARGE SCALE GENOMIC DNA]</scope>
    <source>
        <strain evidence="1 2">CECT 8899</strain>
    </source>
</reference>
<dbReference type="Pfam" id="PF19648">
    <property type="entry name" value="DUF6151"/>
    <property type="match status" value="1"/>
</dbReference>
<proteinExistence type="predicted"/>